<evidence type="ECO:0008006" key="3">
    <source>
        <dbReference type="Google" id="ProtNLM"/>
    </source>
</evidence>
<organism evidence="1 2">
    <name type="scientific">Portunus trituberculatus</name>
    <name type="common">Swimming crab</name>
    <name type="synonym">Neptunus trituberculatus</name>
    <dbReference type="NCBI Taxonomy" id="210409"/>
    <lineage>
        <taxon>Eukaryota</taxon>
        <taxon>Metazoa</taxon>
        <taxon>Ecdysozoa</taxon>
        <taxon>Arthropoda</taxon>
        <taxon>Crustacea</taxon>
        <taxon>Multicrustacea</taxon>
        <taxon>Malacostraca</taxon>
        <taxon>Eumalacostraca</taxon>
        <taxon>Eucarida</taxon>
        <taxon>Decapoda</taxon>
        <taxon>Pleocyemata</taxon>
        <taxon>Brachyura</taxon>
        <taxon>Eubrachyura</taxon>
        <taxon>Portunoidea</taxon>
        <taxon>Portunidae</taxon>
        <taxon>Portuninae</taxon>
        <taxon>Portunus</taxon>
    </lineage>
</organism>
<name>A0A5B7JQ96_PORTR</name>
<protein>
    <recommendedName>
        <fullName evidence="3">RNase H type-1 domain-containing protein</fullName>
    </recommendedName>
</protein>
<dbReference type="AlphaFoldDB" id="A0A5B7JQ96"/>
<evidence type="ECO:0000313" key="1">
    <source>
        <dbReference type="EMBL" id="MPC94514.1"/>
    </source>
</evidence>
<keyword evidence="2" id="KW-1185">Reference proteome</keyword>
<dbReference type="Proteomes" id="UP000324222">
    <property type="component" value="Unassembled WGS sequence"/>
</dbReference>
<gene>
    <name evidence="1" type="ORF">E2C01_089687</name>
</gene>
<proteinExistence type="predicted"/>
<comment type="caution">
    <text evidence="1">The sequence shown here is derived from an EMBL/GenBank/DDBJ whole genome shotgun (WGS) entry which is preliminary data.</text>
</comment>
<evidence type="ECO:0000313" key="2">
    <source>
        <dbReference type="Proteomes" id="UP000324222"/>
    </source>
</evidence>
<dbReference type="EMBL" id="VSRR010098876">
    <property type="protein sequence ID" value="MPC94514.1"/>
    <property type="molecule type" value="Genomic_DNA"/>
</dbReference>
<dbReference type="OrthoDB" id="6373657at2759"/>
<sequence length="170" mass="18711">MRSVSLAWQILEIMRFHKMFVKASATICGLQSTTSPIQVTGSRLSLSYQAPPTAPCLYGSPPTAYFTITPLPASKSLYTITELWQHTLIAMVQATEPGCEVYYTNGTVKPDTSRKGTAAITGGTELRTRTPDHCSMELVATELPLERTQHHQESTMVLHTDSRVGLQVLQ</sequence>
<accession>A0A5B7JQ96</accession>
<reference evidence="1 2" key="1">
    <citation type="submission" date="2019-05" db="EMBL/GenBank/DDBJ databases">
        <title>Another draft genome of Portunus trituberculatus and its Hox gene families provides insights of decapod evolution.</title>
        <authorList>
            <person name="Jeong J.-H."/>
            <person name="Song I."/>
            <person name="Kim S."/>
            <person name="Choi T."/>
            <person name="Kim D."/>
            <person name="Ryu S."/>
            <person name="Kim W."/>
        </authorList>
    </citation>
    <scope>NUCLEOTIDE SEQUENCE [LARGE SCALE GENOMIC DNA]</scope>
    <source>
        <tissue evidence="1">Muscle</tissue>
    </source>
</reference>